<proteinExistence type="predicted"/>
<dbReference type="PANTHER" id="PTHR30485:SF0">
    <property type="entry name" value="NI_FE-HYDROGENASE 1 B-TYPE CYTOCHROME SUBUNIT-RELATED"/>
    <property type="match status" value="1"/>
</dbReference>
<evidence type="ECO:0000256" key="6">
    <source>
        <dbReference type="SAM" id="Phobius"/>
    </source>
</evidence>
<keyword evidence="9" id="KW-1185">Reference proteome</keyword>
<feature type="transmembrane region" description="Helical" evidence="6">
    <location>
        <begin position="127"/>
        <end position="148"/>
    </location>
</feature>
<dbReference type="InterPro" id="IPR051542">
    <property type="entry name" value="Hydrogenase_cytochrome"/>
</dbReference>
<sequence>MPSKKKVLRFSLSWRIQHFLLMVSVTLLIITGFALRYHDTWFGRFLIFIEGGFETRGTLHRISAVLLFITAVYHLIYILFTREGRKEFRELLPRKKDFADFVESIRYDIGKNEKPPMYGRYSYKEKIQYWAFFLFVILMILSGIVLWFHNYLFGILPKWFFDFSQALHSATATLVITFLVLWHLYLVHFSPSNFPINASFWHGYVSEEWLKENHYLEYLNLTSSSEEIKNKGYGK</sequence>
<feature type="transmembrane region" description="Helical" evidence="6">
    <location>
        <begin position="20"/>
        <end position="38"/>
    </location>
</feature>
<dbReference type="AlphaFoldDB" id="A0A656DBD3"/>
<dbReference type="GO" id="GO:0005886">
    <property type="term" value="C:plasma membrane"/>
    <property type="evidence" value="ECO:0007669"/>
    <property type="project" value="UniProtKB-SubCell"/>
</dbReference>
<evidence type="ECO:0000313" key="8">
    <source>
        <dbReference type="EMBL" id="CUT03937.1"/>
    </source>
</evidence>
<protein>
    <submittedName>
        <fullName evidence="8">Formate dehydrogenase, gamma subunit</fullName>
    </submittedName>
</protein>
<dbReference type="GO" id="GO:0020037">
    <property type="term" value="F:heme binding"/>
    <property type="evidence" value="ECO:0007669"/>
    <property type="project" value="TreeGrafter"/>
</dbReference>
<evidence type="ECO:0000256" key="2">
    <source>
        <dbReference type="ARBA" id="ARBA00022475"/>
    </source>
</evidence>
<gene>
    <name evidence="8" type="ORF">JGI24_01394</name>
</gene>
<dbReference type="Gene3D" id="1.20.950.20">
    <property type="entry name" value="Transmembrane di-heme cytochromes, Chain C"/>
    <property type="match status" value="1"/>
</dbReference>
<dbReference type="SUPFAM" id="SSF81342">
    <property type="entry name" value="Transmembrane di-heme cytochromes"/>
    <property type="match status" value="1"/>
</dbReference>
<keyword evidence="3 6" id="KW-0812">Transmembrane</keyword>
<evidence type="ECO:0000259" key="7">
    <source>
        <dbReference type="Pfam" id="PF01292"/>
    </source>
</evidence>
<feature type="domain" description="Cytochrome b561 bacterial/Ni-hydrogenase" evidence="7">
    <location>
        <begin position="9"/>
        <end position="189"/>
    </location>
</feature>
<dbReference type="RefSeq" id="WP_072150720.1">
    <property type="nucleotide sequence ID" value="NZ_CZVU01000077.1"/>
</dbReference>
<feature type="transmembrane region" description="Helical" evidence="6">
    <location>
        <begin position="58"/>
        <end position="80"/>
    </location>
</feature>
<dbReference type="OrthoDB" id="9814800at2"/>
<evidence type="ECO:0000256" key="3">
    <source>
        <dbReference type="ARBA" id="ARBA00022692"/>
    </source>
</evidence>
<keyword evidence="5 6" id="KW-0472">Membrane</keyword>
<evidence type="ECO:0000256" key="5">
    <source>
        <dbReference type="ARBA" id="ARBA00023136"/>
    </source>
</evidence>
<evidence type="ECO:0000256" key="1">
    <source>
        <dbReference type="ARBA" id="ARBA00004651"/>
    </source>
</evidence>
<dbReference type="GO" id="GO:0009055">
    <property type="term" value="F:electron transfer activity"/>
    <property type="evidence" value="ECO:0007669"/>
    <property type="project" value="InterPro"/>
</dbReference>
<dbReference type="Pfam" id="PF01292">
    <property type="entry name" value="Ni_hydr_CYTB"/>
    <property type="match status" value="1"/>
</dbReference>
<feature type="transmembrane region" description="Helical" evidence="6">
    <location>
        <begin position="168"/>
        <end position="187"/>
    </location>
</feature>
<evidence type="ECO:0000313" key="9">
    <source>
        <dbReference type="Proteomes" id="UP000243065"/>
    </source>
</evidence>
<organism evidence="8 9">
    <name type="scientific">Kryptobacter tengchongensis</name>
    <dbReference type="NCBI Taxonomy" id="1643429"/>
    <lineage>
        <taxon>Bacteria</taxon>
        <taxon>Pseudomonadati</taxon>
        <taxon>Candidatus Kryptoniota</taxon>
        <taxon>Candidatus Kryptobacter</taxon>
    </lineage>
</organism>
<name>A0A656DBD3_KRYT1</name>
<dbReference type="InterPro" id="IPR016174">
    <property type="entry name" value="Di-haem_cyt_TM"/>
</dbReference>
<reference evidence="8 9" key="1">
    <citation type="submission" date="2015-11" db="EMBL/GenBank/DDBJ databases">
        <authorList>
            <person name="Varghese N."/>
        </authorList>
    </citation>
    <scope>NUCLEOTIDE SEQUENCE [LARGE SCALE GENOMIC DNA]</scope>
    <source>
        <strain evidence="8 9">JGI-24</strain>
    </source>
</reference>
<keyword evidence="4 6" id="KW-1133">Transmembrane helix</keyword>
<dbReference type="GO" id="GO:0022904">
    <property type="term" value="P:respiratory electron transport chain"/>
    <property type="evidence" value="ECO:0007669"/>
    <property type="project" value="InterPro"/>
</dbReference>
<evidence type="ECO:0000256" key="4">
    <source>
        <dbReference type="ARBA" id="ARBA00022989"/>
    </source>
</evidence>
<dbReference type="Proteomes" id="UP000243065">
    <property type="component" value="Unassembled WGS sequence"/>
</dbReference>
<dbReference type="EMBL" id="CZVU01000077">
    <property type="protein sequence ID" value="CUT03937.1"/>
    <property type="molecule type" value="Genomic_DNA"/>
</dbReference>
<accession>A0A656DBD3</accession>
<keyword evidence="2" id="KW-1003">Cell membrane</keyword>
<comment type="subcellular location">
    <subcellularLocation>
        <location evidence="1">Cell membrane</location>
        <topology evidence="1">Multi-pass membrane protein</topology>
    </subcellularLocation>
</comment>
<dbReference type="PANTHER" id="PTHR30485">
    <property type="entry name" value="NI/FE-HYDROGENASE 1 B-TYPE CYTOCHROME SUBUNIT"/>
    <property type="match status" value="1"/>
</dbReference>
<dbReference type="InterPro" id="IPR011577">
    <property type="entry name" value="Cyt_b561_bac/Ni-Hgenase"/>
</dbReference>